<protein>
    <submittedName>
        <fullName evidence="1">Uncharacterized protein</fullName>
    </submittedName>
</protein>
<gene>
    <name evidence="1" type="ORF">A2898_00735</name>
</gene>
<evidence type="ECO:0000313" key="1">
    <source>
        <dbReference type="EMBL" id="OGY83033.1"/>
    </source>
</evidence>
<dbReference type="Proteomes" id="UP000179164">
    <property type="component" value="Unassembled WGS sequence"/>
</dbReference>
<reference evidence="1 2" key="1">
    <citation type="journal article" date="2016" name="Nat. Commun.">
        <title>Thousands of microbial genomes shed light on interconnected biogeochemical processes in an aquifer system.</title>
        <authorList>
            <person name="Anantharaman K."/>
            <person name="Brown C.T."/>
            <person name="Hug L.A."/>
            <person name="Sharon I."/>
            <person name="Castelle C.J."/>
            <person name="Probst A.J."/>
            <person name="Thomas B.C."/>
            <person name="Singh A."/>
            <person name="Wilkins M.J."/>
            <person name="Karaoz U."/>
            <person name="Brodie E.L."/>
            <person name="Williams K.H."/>
            <person name="Hubbard S.S."/>
            <person name="Banfield J.F."/>
        </authorList>
    </citation>
    <scope>NUCLEOTIDE SEQUENCE [LARGE SCALE GENOMIC DNA]</scope>
</reference>
<dbReference type="STRING" id="1798543.A2898_00735"/>
<comment type="caution">
    <text evidence="1">The sequence shown here is derived from an EMBL/GenBank/DDBJ whole genome shotgun (WGS) entry which is preliminary data.</text>
</comment>
<dbReference type="AlphaFoldDB" id="A0A1G2B1G6"/>
<dbReference type="EMBL" id="MHKE01000016">
    <property type="protein sequence ID" value="OGY83033.1"/>
    <property type="molecule type" value="Genomic_DNA"/>
</dbReference>
<name>A0A1G2B1G6_9BACT</name>
<evidence type="ECO:0000313" key="2">
    <source>
        <dbReference type="Proteomes" id="UP000179164"/>
    </source>
</evidence>
<proteinExistence type="predicted"/>
<organism evidence="1 2">
    <name type="scientific">Candidatus Kerfeldbacteria bacterium RIFCSPLOWO2_01_FULL_48_11</name>
    <dbReference type="NCBI Taxonomy" id="1798543"/>
    <lineage>
        <taxon>Bacteria</taxon>
        <taxon>Candidatus Kerfeldiibacteriota</taxon>
    </lineage>
</organism>
<sequence length="351" mass="35350">MKKSLYHSIVRSAVIMTVAAFVISMSFPLQYAEAATLTTPRDYLSRAKENLTSGVQHEVFFTTVGAVSGGAGLNEVILVFPDADDAKWCATAGAGTAAGITNPTGGSESATSLPGTLTVACTQGAGASSYDTITVSGVDDLSTTTKYGVRLTDTGVANFGTPANTTTGLITIKTNNGSTDIDTADTAEDIIADDQVVVSAAVPPSITFTVSANTINLGTLSAGSVSTSSHTVRTVTNATSGYTSLVYDDGNLRNGASDINDVGDGAVTSGAEEYGISTTDTGQDIVTDGGGGCSGSTFDADPITTTQQTVAGAGSGPADETSTVCYMASITSSTVSGAYQHTVTYVTVGLF</sequence>
<accession>A0A1G2B1G6</accession>